<name>A0A0R2KCC6_LACAM</name>
<gene>
    <name evidence="2" type="ORF">IV44_GL001542</name>
</gene>
<comment type="caution">
    <text evidence="2">The sequence shown here is derived from an EMBL/GenBank/DDBJ whole genome shotgun (WGS) entry which is preliminary data.</text>
</comment>
<proteinExistence type="predicted"/>
<dbReference type="PATRIC" id="fig|695563.3.peg.1611"/>
<evidence type="ECO:0008006" key="4">
    <source>
        <dbReference type="Google" id="ProtNLM"/>
    </source>
</evidence>
<accession>A0A0R2KCC6</accession>
<organism evidence="2 3">
    <name type="scientific">Lactobacillus amylovorus subsp. animalium DSM 16698</name>
    <dbReference type="NCBI Taxonomy" id="695563"/>
    <lineage>
        <taxon>Bacteria</taxon>
        <taxon>Bacillati</taxon>
        <taxon>Bacillota</taxon>
        <taxon>Bacilli</taxon>
        <taxon>Lactobacillales</taxon>
        <taxon>Lactobacillaceae</taxon>
        <taxon>Lactobacillus</taxon>
        <taxon>Lactobacillus amylovorus subsp. animalium</taxon>
    </lineage>
</organism>
<dbReference type="RefSeq" id="WP_056985833.1">
    <property type="nucleotide sequence ID" value="NZ_JQBQ01000056.1"/>
</dbReference>
<reference evidence="2 3" key="1">
    <citation type="journal article" date="2015" name="Genome Announc.">
        <title>Expanding the biotechnology potential of lactobacilli through comparative genomics of 213 strains and associated genera.</title>
        <authorList>
            <person name="Sun Z."/>
            <person name="Harris H.M."/>
            <person name="McCann A."/>
            <person name="Guo C."/>
            <person name="Argimon S."/>
            <person name="Zhang W."/>
            <person name="Yang X."/>
            <person name="Jeffery I.B."/>
            <person name="Cooney J.C."/>
            <person name="Kagawa T.F."/>
            <person name="Liu W."/>
            <person name="Song Y."/>
            <person name="Salvetti E."/>
            <person name="Wrobel A."/>
            <person name="Rasinkangas P."/>
            <person name="Parkhill J."/>
            <person name="Rea M.C."/>
            <person name="O'Sullivan O."/>
            <person name="Ritari J."/>
            <person name="Douillard F.P."/>
            <person name="Paul Ross R."/>
            <person name="Yang R."/>
            <person name="Briner A.E."/>
            <person name="Felis G.E."/>
            <person name="de Vos W.M."/>
            <person name="Barrangou R."/>
            <person name="Klaenhammer T.R."/>
            <person name="Caufield P.W."/>
            <person name="Cui Y."/>
            <person name="Zhang H."/>
            <person name="O'Toole P.W."/>
        </authorList>
    </citation>
    <scope>NUCLEOTIDE SEQUENCE [LARGE SCALE GENOMIC DNA]</scope>
    <source>
        <strain evidence="2 3">DSM 16698</strain>
    </source>
</reference>
<feature type="compositionally biased region" description="Polar residues" evidence="1">
    <location>
        <begin position="195"/>
        <end position="214"/>
    </location>
</feature>
<evidence type="ECO:0000313" key="2">
    <source>
        <dbReference type="EMBL" id="KRN87103.1"/>
    </source>
</evidence>
<dbReference type="AlphaFoldDB" id="A0A0R2KCC6"/>
<feature type="compositionally biased region" description="Basic residues" evidence="1">
    <location>
        <begin position="176"/>
        <end position="193"/>
    </location>
</feature>
<dbReference type="EMBL" id="JQBQ01000056">
    <property type="protein sequence ID" value="KRN87103.1"/>
    <property type="molecule type" value="Genomic_DNA"/>
</dbReference>
<evidence type="ECO:0000256" key="1">
    <source>
        <dbReference type="SAM" id="MobiDB-lite"/>
    </source>
</evidence>
<evidence type="ECO:0000313" key="3">
    <source>
        <dbReference type="Proteomes" id="UP000051529"/>
    </source>
</evidence>
<dbReference type="Proteomes" id="UP000051529">
    <property type="component" value="Unassembled WGS sequence"/>
</dbReference>
<feature type="region of interest" description="Disordered" evidence="1">
    <location>
        <begin position="158"/>
        <end position="219"/>
    </location>
</feature>
<protein>
    <recommendedName>
        <fullName evidence="4">DUF4145 domain-containing protein</fullName>
    </recommendedName>
</protein>
<sequence>MKINFDFLKDSKYFNEQYPAAEQIYKLYTIDDYRDVISNARLLLETIVKKIFKLENLNQYYPIRDGEYRNLRNDTHYLRSEVNYPLSIMDLFDEVRRMGNAAIHDSKLEPDKKQAWHCICDLHDILVFLINSYESRDLYYIRPDIAMEAQTDEKHYFNRKSKSITTQHIRLSDHKSTKKKTNHHQNKNLKKAKYYSSTKQENKENNTQPTNIDDSNQKPENIFTKIKHFFAKNRR</sequence>